<evidence type="ECO:0000313" key="2">
    <source>
        <dbReference type="Proteomes" id="UP000499080"/>
    </source>
</evidence>
<keyword evidence="2" id="KW-1185">Reference proteome</keyword>
<gene>
    <name evidence="1" type="ORF">AVEN_34480_1</name>
</gene>
<evidence type="ECO:0000313" key="1">
    <source>
        <dbReference type="EMBL" id="GBN83797.1"/>
    </source>
</evidence>
<protein>
    <submittedName>
        <fullName evidence="1">Uncharacterized protein</fullName>
    </submittedName>
</protein>
<organism evidence="1 2">
    <name type="scientific">Araneus ventricosus</name>
    <name type="common">Orbweaver spider</name>
    <name type="synonym">Epeira ventricosa</name>
    <dbReference type="NCBI Taxonomy" id="182803"/>
    <lineage>
        <taxon>Eukaryota</taxon>
        <taxon>Metazoa</taxon>
        <taxon>Ecdysozoa</taxon>
        <taxon>Arthropoda</taxon>
        <taxon>Chelicerata</taxon>
        <taxon>Arachnida</taxon>
        <taxon>Araneae</taxon>
        <taxon>Araneomorphae</taxon>
        <taxon>Entelegynae</taxon>
        <taxon>Araneoidea</taxon>
        <taxon>Araneidae</taxon>
        <taxon>Araneus</taxon>
    </lineage>
</organism>
<dbReference type="AlphaFoldDB" id="A0A4Y2S709"/>
<comment type="caution">
    <text evidence="1">The sequence shown here is derived from an EMBL/GenBank/DDBJ whole genome shotgun (WGS) entry which is preliminary data.</text>
</comment>
<sequence>MFSLPARTFSHEKRGVYFPLRPQIASLPHLLVIKRTFAKVIAARGERPQYAGINNCQRAHIFSYHEISGILSCYTCIDFLVMKPSNLPTVGIDPWGDKTFSRWSHGRLGFQWKPR</sequence>
<proteinExistence type="predicted"/>
<accession>A0A4Y2S709</accession>
<reference evidence="1 2" key="1">
    <citation type="journal article" date="2019" name="Sci. Rep.">
        <title>Orb-weaving spider Araneus ventricosus genome elucidates the spidroin gene catalogue.</title>
        <authorList>
            <person name="Kono N."/>
            <person name="Nakamura H."/>
            <person name="Ohtoshi R."/>
            <person name="Moran D.A.P."/>
            <person name="Shinohara A."/>
            <person name="Yoshida Y."/>
            <person name="Fujiwara M."/>
            <person name="Mori M."/>
            <person name="Tomita M."/>
            <person name="Arakawa K."/>
        </authorList>
    </citation>
    <scope>NUCLEOTIDE SEQUENCE [LARGE SCALE GENOMIC DNA]</scope>
</reference>
<dbReference type="EMBL" id="BGPR01020101">
    <property type="protein sequence ID" value="GBN83797.1"/>
    <property type="molecule type" value="Genomic_DNA"/>
</dbReference>
<name>A0A4Y2S709_ARAVE</name>
<dbReference type="Proteomes" id="UP000499080">
    <property type="component" value="Unassembled WGS sequence"/>
</dbReference>